<feature type="non-terminal residue" evidence="7">
    <location>
        <position position="1"/>
    </location>
</feature>
<evidence type="ECO:0000256" key="3">
    <source>
        <dbReference type="ARBA" id="ARBA00022525"/>
    </source>
</evidence>
<sequence length="189" mass="20614">MLLPAVIGLISFGLASADGLVAQGKILCQGRPAQNMPIYLYSRGDPGSNWFHPIAETRSNANGDFLFQFAGQRISDDSYLQIPHRCAYVTPYTWQVGTLELSGRSDQLQCQGKRVLKQAEPTEQELPEDGLICTVGSVGPVPGEEGETSEGHKLCVPVVVGRIADITDEPADESATPTEQIPWRYRGHF</sequence>
<proteinExistence type="inferred from homology"/>
<dbReference type="Gene3D" id="2.60.40.3330">
    <property type="match status" value="1"/>
</dbReference>
<dbReference type="GO" id="GO:0005576">
    <property type="term" value="C:extracellular region"/>
    <property type="evidence" value="ECO:0007669"/>
    <property type="project" value="UniProtKB-SubCell"/>
</dbReference>
<feature type="chain" id="PRO_5041267246" evidence="6">
    <location>
        <begin position="18"/>
        <end position="189"/>
    </location>
</feature>
<comment type="similarity">
    <text evidence="2">Belongs to the nematode transthyretin-like family.</text>
</comment>
<evidence type="ECO:0000256" key="1">
    <source>
        <dbReference type="ARBA" id="ARBA00004613"/>
    </source>
</evidence>
<keyword evidence="8" id="KW-1185">Reference proteome</keyword>
<organism evidence="7 8">
    <name type="scientific">Mesorhabditis spiculigera</name>
    <dbReference type="NCBI Taxonomy" id="96644"/>
    <lineage>
        <taxon>Eukaryota</taxon>
        <taxon>Metazoa</taxon>
        <taxon>Ecdysozoa</taxon>
        <taxon>Nematoda</taxon>
        <taxon>Chromadorea</taxon>
        <taxon>Rhabditida</taxon>
        <taxon>Rhabditina</taxon>
        <taxon>Rhabditomorpha</taxon>
        <taxon>Rhabditoidea</taxon>
        <taxon>Rhabditidae</taxon>
        <taxon>Mesorhabditinae</taxon>
        <taxon>Mesorhabditis</taxon>
    </lineage>
</organism>
<keyword evidence="4 6" id="KW-0732">Signal</keyword>
<name>A0AA36D437_9BILA</name>
<comment type="subcellular location">
    <subcellularLocation>
        <location evidence="1">Secreted</location>
    </subcellularLocation>
</comment>
<dbReference type="Proteomes" id="UP001177023">
    <property type="component" value="Unassembled WGS sequence"/>
</dbReference>
<gene>
    <name evidence="7" type="ORF">MSPICULIGERA_LOCUS18559</name>
</gene>
<evidence type="ECO:0000256" key="6">
    <source>
        <dbReference type="SAM" id="SignalP"/>
    </source>
</evidence>
<dbReference type="GO" id="GO:0009986">
    <property type="term" value="C:cell surface"/>
    <property type="evidence" value="ECO:0007669"/>
    <property type="project" value="InterPro"/>
</dbReference>
<evidence type="ECO:0000313" key="8">
    <source>
        <dbReference type="Proteomes" id="UP001177023"/>
    </source>
</evidence>
<comment type="caution">
    <text evidence="7">The sequence shown here is derived from an EMBL/GenBank/DDBJ whole genome shotgun (WGS) entry which is preliminary data.</text>
</comment>
<accession>A0AA36D437</accession>
<evidence type="ECO:0000256" key="4">
    <source>
        <dbReference type="ARBA" id="ARBA00022729"/>
    </source>
</evidence>
<evidence type="ECO:0000256" key="5">
    <source>
        <dbReference type="SAM" id="MobiDB-lite"/>
    </source>
</evidence>
<evidence type="ECO:0000256" key="2">
    <source>
        <dbReference type="ARBA" id="ARBA00010112"/>
    </source>
</evidence>
<protein>
    <submittedName>
        <fullName evidence="7">Uncharacterized protein</fullName>
    </submittedName>
</protein>
<dbReference type="AlphaFoldDB" id="A0AA36D437"/>
<keyword evidence="3" id="KW-0964">Secreted</keyword>
<dbReference type="InterPro" id="IPR038479">
    <property type="entry name" value="Transthyretin-like_sf"/>
</dbReference>
<feature type="signal peptide" evidence="6">
    <location>
        <begin position="1"/>
        <end position="17"/>
    </location>
</feature>
<dbReference type="EMBL" id="CATQJA010002659">
    <property type="protein sequence ID" value="CAJ0580361.1"/>
    <property type="molecule type" value="Genomic_DNA"/>
</dbReference>
<evidence type="ECO:0000313" key="7">
    <source>
        <dbReference type="EMBL" id="CAJ0580361.1"/>
    </source>
</evidence>
<feature type="region of interest" description="Disordered" evidence="5">
    <location>
        <begin position="168"/>
        <end position="189"/>
    </location>
</feature>
<dbReference type="InterPro" id="IPR001534">
    <property type="entry name" value="Transthyretin-like"/>
</dbReference>
<dbReference type="Pfam" id="PF01060">
    <property type="entry name" value="TTR-52"/>
    <property type="match status" value="1"/>
</dbReference>
<reference evidence="7" key="1">
    <citation type="submission" date="2023-06" db="EMBL/GenBank/DDBJ databases">
        <authorList>
            <person name="Delattre M."/>
        </authorList>
    </citation>
    <scope>NUCLEOTIDE SEQUENCE</scope>
    <source>
        <strain evidence="7">AF72</strain>
    </source>
</reference>